<evidence type="ECO:0000256" key="1">
    <source>
        <dbReference type="ARBA" id="ARBA00004141"/>
    </source>
</evidence>
<evidence type="ECO:0000256" key="6">
    <source>
        <dbReference type="ARBA" id="ARBA00022989"/>
    </source>
</evidence>
<keyword evidence="7 8" id="KW-0472">Membrane</keyword>
<evidence type="ECO:0000256" key="5">
    <source>
        <dbReference type="ARBA" id="ARBA00022737"/>
    </source>
</evidence>
<feature type="transmembrane region" description="Helical" evidence="10">
    <location>
        <begin position="107"/>
        <end position="136"/>
    </location>
</feature>
<organism evidence="11 12">
    <name type="scientific">Clathrus columnatus</name>
    <dbReference type="NCBI Taxonomy" id="1419009"/>
    <lineage>
        <taxon>Eukaryota</taxon>
        <taxon>Fungi</taxon>
        <taxon>Dikarya</taxon>
        <taxon>Basidiomycota</taxon>
        <taxon>Agaricomycotina</taxon>
        <taxon>Agaricomycetes</taxon>
        <taxon>Phallomycetidae</taxon>
        <taxon>Phallales</taxon>
        <taxon>Clathraceae</taxon>
        <taxon>Clathrus</taxon>
    </lineage>
</organism>
<feature type="repeat" description="Solcar" evidence="8">
    <location>
        <begin position="208"/>
        <end position="317"/>
    </location>
</feature>
<reference evidence="11" key="1">
    <citation type="submission" date="2021-10" db="EMBL/GenBank/DDBJ databases">
        <title>De novo Genome Assembly of Clathrus columnatus (Basidiomycota, Fungi) Using Illumina and Nanopore Sequence Data.</title>
        <authorList>
            <person name="Ogiso-Tanaka E."/>
            <person name="Itagaki H."/>
            <person name="Hosoya T."/>
            <person name="Hosaka K."/>
        </authorList>
    </citation>
    <scope>NUCLEOTIDE SEQUENCE</scope>
    <source>
        <strain evidence="11">MO-923</strain>
    </source>
</reference>
<evidence type="ECO:0008006" key="13">
    <source>
        <dbReference type="Google" id="ProtNLM"/>
    </source>
</evidence>
<dbReference type="Pfam" id="PF00153">
    <property type="entry name" value="Mito_carr"/>
    <property type="match status" value="1"/>
</dbReference>
<dbReference type="Proteomes" id="UP001050691">
    <property type="component" value="Unassembled WGS sequence"/>
</dbReference>
<dbReference type="AlphaFoldDB" id="A0AAV4ZZY2"/>
<protein>
    <recommendedName>
        <fullName evidence="13">Mitochondrial carrier</fullName>
    </recommendedName>
</protein>
<evidence type="ECO:0000256" key="9">
    <source>
        <dbReference type="RuleBase" id="RU000488"/>
    </source>
</evidence>
<dbReference type="InterPro" id="IPR018108">
    <property type="entry name" value="MCP_transmembrane"/>
</dbReference>
<dbReference type="GO" id="GO:0055085">
    <property type="term" value="P:transmembrane transport"/>
    <property type="evidence" value="ECO:0007669"/>
    <property type="project" value="InterPro"/>
</dbReference>
<evidence type="ECO:0000256" key="10">
    <source>
        <dbReference type="SAM" id="Phobius"/>
    </source>
</evidence>
<evidence type="ECO:0000256" key="8">
    <source>
        <dbReference type="PROSITE-ProRule" id="PRU00282"/>
    </source>
</evidence>
<comment type="subcellular location">
    <subcellularLocation>
        <location evidence="1">Membrane</location>
        <topology evidence="1">Multi-pass membrane protein</topology>
    </subcellularLocation>
</comment>
<dbReference type="InterPro" id="IPR044712">
    <property type="entry name" value="SLC25A32-like"/>
</dbReference>
<evidence type="ECO:0000256" key="3">
    <source>
        <dbReference type="ARBA" id="ARBA00022448"/>
    </source>
</evidence>
<evidence type="ECO:0000256" key="4">
    <source>
        <dbReference type="ARBA" id="ARBA00022692"/>
    </source>
</evidence>
<dbReference type="SUPFAM" id="SSF103506">
    <property type="entry name" value="Mitochondrial carrier"/>
    <property type="match status" value="2"/>
</dbReference>
<dbReference type="PANTHER" id="PTHR45683">
    <property type="entry name" value="MITOCHONDRIAL NICOTINAMIDE ADENINE DINUCLEOTIDE TRANSPORTER 1-RELATED-RELATED"/>
    <property type="match status" value="1"/>
</dbReference>
<dbReference type="Gene3D" id="1.50.40.10">
    <property type="entry name" value="Mitochondrial carrier domain"/>
    <property type="match status" value="1"/>
</dbReference>
<dbReference type="PROSITE" id="PS50920">
    <property type="entry name" value="SOLCAR"/>
    <property type="match status" value="1"/>
</dbReference>
<evidence type="ECO:0000313" key="12">
    <source>
        <dbReference type="Proteomes" id="UP001050691"/>
    </source>
</evidence>
<dbReference type="EMBL" id="BPWL01000001">
    <property type="protein sequence ID" value="GJJ06305.1"/>
    <property type="molecule type" value="Genomic_DNA"/>
</dbReference>
<evidence type="ECO:0000256" key="2">
    <source>
        <dbReference type="ARBA" id="ARBA00006375"/>
    </source>
</evidence>
<dbReference type="GO" id="GO:0006862">
    <property type="term" value="P:nucleotide transport"/>
    <property type="evidence" value="ECO:0007669"/>
    <property type="project" value="InterPro"/>
</dbReference>
<feature type="transmembrane region" description="Helical" evidence="10">
    <location>
        <begin position="67"/>
        <end position="87"/>
    </location>
</feature>
<feature type="transmembrane region" description="Helical" evidence="10">
    <location>
        <begin position="214"/>
        <end position="235"/>
    </location>
</feature>
<dbReference type="InterPro" id="IPR023395">
    <property type="entry name" value="MCP_dom_sf"/>
</dbReference>
<comment type="similarity">
    <text evidence="2 9">Belongs to the mitochondrial carrier (TC 2.A.29) family.</text>
</comment>
<keyword evidence="6 10" id="KW-1133">Transmembrane helix</keyword>
<keyword evidence="12" id="KW-1185">Reference proteome</keyword>
<proteinExistence type="inferred from homology"/>
<evidence type="ECO:0000256" key="7">
    <source>
        <dbReference type="ARBA" id="ARBA00023136"/>
    </source>
</evidence>
<comment type="caution">
    <text evidence="11">The sequence shown here is derived from an EMBL/GenBank/DDBJ whole genome shotgun (WGS) entry which is preliminary data.</text>
</comment>
<sequence>MASNIKIAKRPAQFGVLVRFRANYSPKGLQLDEDGGAQPHAGPVVRSYFAMFGRVVKLEGWTGLFKGIMPSILSTSVVTVFLWFYIGSTMPSSPGRYSSPATSPLQVLVYSIVIATIGLPVTILINRSITTPYLLPWSNSRYSLRRLFTPTELAKPWILYTTPGLLGAKLLHLVYVVLVLRTFRTLLLPSINKLANGTYDGETRIPSDFTVLRFVTYIIIAALSTVILCPLEVIATRLSLQRNHPTTIPYQAASQEETVEPDEMYAGTEDVIGLRNEYDPYTGFTDAAKRMVEEEGWRALYRGWWVTLLAGILSTFA</sequence>
<gene>
    <name evidence="11" type="ORF">Clacol_000496</name>
</gene>
<feature type="transmembrane region" description="Helical" evidence="10">
    <location>
        <begin position="157"/>
        <end position="180"/>
    </location>
</feature>
<keyword evidence="4 8" id="KW-0812">Transmembrane</keyword>
<evidence type="ECO:0000313" key="11">
    <source>
        <dbReference type="EMBL" id="GJJ06305.1"/>
    </source>
</evidence>
<keyword evidence="3 9" id="KW-0813">Transport</keyword>
<keyword evidence="5" id="KW-0677">Repeat</keyword>
<name>A0AAV4ZZY2_9AGAM</name>
<dbReference type="GO" id="GO:0016020">
    <property type="term" value="C:membrane"/>
    <property type="evidence" value="ECO:0007669"/>
    <property type="project" value="UniProtKB-SubCell"/>
</dbReference>
<accession>A0AAV4ZZY2</accession>